<proteinExistence type="predicted"/>
<reference evidence="1 2" key="1">
    <citation type="journal article" date="2014" name="Nat. Genet.">
        <title>Genome and transcriptome of the porcine whipworm Trichuris suis.</title>
        <authorList>
            <person name="Jex A.R."/>
            <person name="Nejsum P."/>
            <person name="Schwarz E.M."/>
            <person name="Hu L."/>
            <person name="Young N.D."/>
            <person name="Hall R.S."/>
            <person name="Korhonen P.K."/>
            <person name="Liao S."/>
            <person name="Thamsborg S."/>
            <person name="Xia J."/>
            <person name="Xu P."/>
            <person name="Wang S."/>
            <person name="Scheerlinck J.P."/>
            <person name="Hofmann A."/>
            <person name="Sternberg P.W."/>
            <person name="Wang J."/>
            <person name="Gasser R.B."/>
        </authorList>
    </citation>
    <scope>NUCLEOTIDE SEQUENCE [LARGE SCALE GENOMIC DNA]</scope>
    <source>
        <strain evidence="1">DCEP-RM93M</strain>
    </source>
</reference>
<evidence type="ECO:0000313" key="2">
    <source>
        <dbReference type="Proteomes" id="UP000030764"/>
    </source>
</evidence>
<organism evidence="1 2">
    <name type="scientific">Trichuris suis</name>
    <name type="common">pig whipworm</name>
    <dbReference type="NCBI Taxonomy" id="68888"/>
    <lineage>
        <taxon>Eukaryota</taxon>
        <taxon>Metazoa</taxon>
        <taxon>Ecdysozoa</taxon>
        <taxon>Nematoda</taxon>
        <taxon>Enoplea</taxon>
        <taxon>Dorylaimia</taxon>
        <taxon>Trichinellida</taxon>
        <taxon>Trichuridae</taxon>
        <taxon>Trichuris</taxon>
    </lineage>
</organism>
<gene>
    <name evidence="1" type="ORF">M513_07796</name>
</gene>
<keyword evidence="2" id="KW-1185">Reference proteome</keyword>
<evidence type="ECO:0000313" key="1">
    <source>
        <dbReference type="EMBL" id="KFD51391.1"/>
    </source>
</evidence>
<dbReference type="EMBL" id="KL363240">
    <property type="protein sequence ID" value="KFD51391.1"/>
    <property type="molecule type" value="Genomic_DNA"/>
</dbReference>
<name>A0A085M2E5_9BILA</name>
<accession>A0A085M2E5</accession>
<protein>
    <submittedName>
        <fullName evidence="1">Uncharacterized protein</fullName>
    </submittedName>
</protein>
<sequence length="84" mass="9435">MKTWIATVYCGVMRRYSNKSEVQTGSIARTTWARARCAYIAFHGLYPSRSHGRQALEPSLNPLTEKQAIGPVLILILAVFVPDR</sequence>
<dbReference type="AlphaFoldDB" id="A0A085M2E5"/>
<dbReference type="Proteomes" id="UP000030764">
    <property type="component" value="Unassembled WGS sequence"/>
</dbReference>